<dbReference type="EMBL" id="JAHZIK010000384">
    <property type="protein sequence ID" value="MBW7455549.1"/>
    <property type="molecule type" value="Genomic_DNA"/>
</dbReference>
<reference evidence="1 2" key="1">
    <citation type="submission" date="2021-07" db="EMBL/GenBank/DDBJ databases">
        <title>Paenibacillus radiodurans sp. nov., isolated from the southeastern edge of Tengger Desert.</title>
        <authorList>
            <person name="Zhang G."/>
        </authorList>
    </citation>
    <scope>NUCLEOTIDE SEQUENCE [LARGE SCALE GENOMIC DNA]</scope>
    <source>
        <strain evidence="1 2">CCM 7311</strain>
    </source>
</reference>
<protein>
    <submittedName>
        <fullName evidence="1">Uncharacterized protein</fullName>
    </submittedName>
</protein>
<sequence length="47" mass="5731">MNDADDAAVKKKEWKPPTLESLEIKDTAYWEYQWDIETGWWKEVWIS</sequence>
<keyword evidence="2" id="KW-1185">Reference proteome</keyword>
<organism evidence="1 2">
    <name type="scientific">Paenibacillus sepulcri</name>
    <dbReference type="NCBI Taxonomy" id="359917"/>
    <lineage>
        <taxon>Bacteria</taxon>
        <taxon>Bacillati</taxon>
        <taxon>Bacillota</taxon>
        <taxon>Bacilli</taxon>
        <taxon>Bacillales</taxon>
        <taxon>Paenibacillaceae</taxon>
        <taxon>Paenibacillus</taxon>
    </lineage>
</organism>
<name>A0ABS7C3T2_9BACL</name>
<dbReference type="Proteomes" id="UP001519887">
    <property type="component" value="Unassembled WGS sequence"/>
</dbReference>
<evidence type="ECO:0000313" key="1">
    <source>
        <dbReference type="EMBL" id="MBW7455549.1"/>
    </source>
</evidence>
<comment type="caution">
    <text evidence="1">The sequence shown here is derived from an EMBL/GenBank/DDBJ whole genome shotgun (WGS) entry which is preliminary data.</text>
</comment>
<evidence type="ECO:0000313" key="2">
    <source>
        <dbReference type="Proteomes" id="UP001519887"/>
    </source>
</evidence>
<dbReference type="RefSeq" id="WP_210044073.1">
    <property type="nucleotide sequence ID" value="NZ_JBHLVU010000009.1"/>
</dbReference>
<gene>
    <name evidence="1" type="ORF">K0U00_16110</name>
</gene>
<accession>A0ABS7C3T2</accession>
<proteinExistence type="predicted"/>